<keyword evidence="5" id="KW-1003">Cell membrane</keyword>
<evidence type="ECO:0000313" key="6">
    <source>
        <dbReference type="EMBL" id="QEV20782.1"/>
    </source>
</evidence>
<feature type="transmembrane region" description="Helical" evidence="5">
    <location>
        <begin position="222"/>
        <end position="244"/>
    </location>
</feature>
<dbReference type="KEGG" id="salw:CP975_27425"/>
<evidence type="ECO:0000256" key="3">
    <source>
        <dbReference type="ARBA" id="ARBA00022989"/>
    </source>
</evidence>
<evidence type="ECO:0000256" key="4">
    <source>
        <dbReference type="ARBA" id="ARBA00023136"/>
    </source>
</evidence>
<dbReference type="EMBL" id="CP023695">
    <property type="protein sequence ID" value="QEV20782.1"/>
    <property type="molecule type" value="Genomic_DNA"/>
</dbReference>
<dbReference type="OrthoDB" id="5472127at2"/>
<feature type="transmembrane region" description="Helical" evidence="5">
    <location>
        <begin position="38"/>
        <end position="60"/>
    </location>
</feature>
<organism evidence="6 7">
    <name type="scientific">Streptomyces alboniger</name>
    <dbReference type="NCBI Taxonomy" id="132473"/>
    <lineage>
        <taxon>Bacteria</taxon>
        <taxon>Bacillati</taxon>
        <taxon>Actinomycetota</taxon>
        <taxon>Actinomycetes</taxon>
        <taxon>Kitasatosporales</taxon>
        <taxon>Streptomycetaceae</taxon>
        <taxon>Streptomyces</taxon>
        <taxon>Streptomyces aurantiacus group</taxon>
    </lineage>
</organism>
<accession>A0A5J6HNJ6</accession>
<evidence type="ECO:0000256" key="1">
    <source>
        <dbReference type="ARBA" id="ARBA00004141"/>
    </source>
</evidence>
<evidence type="ECO:0000256" key="2">
    <source>
        <dbReference type="ARBA" id="ARBA00022692"/>
    </source>
</evidence>
<dbReference type="RefSeq" id="WP_055530571.1">
    <property type="nucleotide sequence ID" value="NZ_CP023695.1"/>
</dbReference>
<keyword evidence="7" id="KW-1185">Reference proteome</keyword>
<reference evidence="6 7" key="1">
    <citation type="submission" date="2017-09" db="EMBL/GenBank/DDBJ databases">
        <authorList>
            <person name="Lee N."/>
            <person name="Cho B.-K."/>
        </authorList>
    </citation>
    <scope>NUCLEOTIDE SEQUENCE [LARGE SCALE GENOMIC DNA]</scope>
    <source>
        <strain evidence="6 7">ATCC 12461</strain>
    </source>
</reference>
<keyword evidence="4 5" id="KW-0472">Membrane</keyword>
<evidence type="ECO:0000313" key="7">
    <source>
        <dbReference type="Proteomes" id="UP000326553"/>
    </source>
</evidence>
<dbReference type="InterPro" id="IPR002781">
    <property type="entry name" value="TM_pro_TauE-like"/>
</dbReference>
<evidence type="ECO:0000256" key="5">
    <source>
        <dbReference type="RuleBase" id="RU363041"/>
    </source>
</evidence>
<feature type="transmembrane region" description="Helical" evidence="5">
    <location>
        <begin position="97"/>
        <end position="115"/>
    </location>
</feature>
<sequence length="246" mass="24542">MPELSVLLLASAAVFLGALVQGSLGVGLALVSAPVVQIAAPSLMPGSLLLVAAVLAALGAVREISHTDWYGVSWAMGGRIVGTAAASYVVLVVSVPTLDLLSAGITLGVVSLLAFDPARLPKNRGTLIASGAVAGLTGTTSSIGGPFIALVYHREPGPTVRGTLSVFYMAGTLLSLGSLTVVGRLPVRQLGFGALLLPAVVAGFALSGPIRRRVDGGGRTRGAVLVLAVVAALVLLVRGLAAIVTG</sequence>
<keyword evidence="2 5" id="KW-0812">Transmembrane</keyword>
<comment type="subcellular location">
    <subcellularLocation>
        <location evidence="5">Cell membrane</location>
        <topology evidence="5">Multi-pass membrane protein</topology>
    </subcellularLocation>
    <subcellularLocation>
        <location evidence="1">Membrane</location>
        <topology evidence="1">Multi-pass membrane protein</topology>
    </subcellularLocation>
</comment>
<gene>
    <name evidence="6" type="ORF">CP975_27425</name>
</gene>
<keyword evidence="3 5" id="KW-1133">Transmembrane helix</keyword>
<feature type="transmembrane region" description="Helical" evidence="5">
    <location>
        <begin position="164"/>
        <end position="183"/>
    </location>
</feature>
<proteinExistence type="inferred from homology"/>
<dbReference type="AlphaFoldDB" id="A0A5J6HNJ6"/>
<dbReference type="GO" id="GO:0005886">
    <property type="term" value="C:plasma membrane"/>
    <property type="evidence" value="ECO:0007669"/>
    <property type="project" value="UniProtKB-SubCell"/>
</dbReference>
<protein>
    <recommendedName>
        <fullName evidence="5">Probable membrane transporter protein</fullName>
    </recommendedName>
</protein>
<comment type="similarity">
    <text evidence="5">Belongs to the 4-toluene sulfonate uptake permease (TSUP) (TC 2.A.102) family.</text>
</comment>
<dbReference type="Proteomes" id="UP000326553">
    <property type="component" value="Chromosome"/>
</dbReference>
<feature type="transmembrane region" description="Helical" evidence="5">
    <location>
        <begin position="127"/>
        <end position="152"/>
    </location>
</feature>
<name>A0A5J6HNJ6_STRAD</name>
<dbReference type="Pfam" id="PF01925">
    <property type="entry name" value="TauE"/>
    <property type="match status" value="1"/>
</dbReference>
<feature type="transmembrane region" description="Helical" evidence="5">
    <location>
        <begin position="190"/>
        <end position="210"/>
    </location>
</feature>